<proteinExistence type="predicted"/>
<protein>
    <submittedName>
        <fullName evidence="1">Uncharacterized protein</fullName>
    </submittedName>
</protein>
<sequence>MADLFPVEAVAIALGDLDELGQHFLGRLFRGFLRGLSGDP</sequence>
<comment type="caution">
    <text evidence="1">The sequence shown here is derived from an EMBL/GenBank/DDBJ whole genome shotgun (WGS) entry which is preliminary data.</text>
</comment>
<gene>
    <name evidence="1" type="ORF">ACFSVL_38985</name>
</gene>
<dbReference type="Proteomes" id="UP001597483">
    <property type="component" value="Unassembled WGS sequence"/>
</dbReference>
<evidence type="ECO:0000313" key="2">
    <source>
        <dbReference type="Proteomes" id="UP001597483"/>
    </source>
</evidence>
<evidence type="ECO:0000313" key="1">
    <source>
        <dbReference type="EMBL" id="MFD2473439.1"/>
    </source>
</evidence>
<reference evidence="2" key="1">
    <citation type="journal article" date="2019" name="Int. J. Syst. Evol. Microbiol.">
        <title>The Global Catalogue of Microorganisms (GCM) 10K type strain sequencing project: providing services to taxonomists for standard genome sequencing and annotation.</title>
        <authorList>
            <consortium name="The Broad Institute Genomics Platform"/>
            <consortium name="The Broad Institute Genome Sequencing Center for Infectious Disease"/>
            <person name="Wu L."/>
            <person name="Ma J."/>
        </authorList>
    </citation>
    <scope>NUCLEOTIDE SEQUENCE [LARGE SCALE GENOMIC DNA]</scope>
    <source>
        <strain evidence="2">CGMCC 4.7641</strain>
    </source>
</reference>
<name>A0ABW5HKR8_9PSEU</name>
<accession>A0ABW5HKR8</accession>
<dbReference type="RefSeq" id="WP_378311916.1">
    <property type="nucleotide sequence ID" value="NZ_JBHUKS010000033.1"/>
</dbReference>
<keyword evidence="2" id="KW-1185">Reference proteome</keyword>
<dbReference type="EMBL" id="JBHUKS010000033">
    <property type="protein sequence ID" value="MFD2473439.1"/>
    <property type="molecule type" value="Genomic_DNA"/>
</dbReference>
<organism evidence="1 2">
    <name type="scientific">Amycolatopsis silviterrae</name>
    <dbReference type="NCBI Taxonomy" id="1656914"/>
    <lineage>
        <taxon>Bacteria</taxon>
        <taxon>Bacillati</taxon>
        <taxon>Actinomycetota</taxon>
        <taxon>Actinomycetes</taxon>
        <taxon>Pseudonocardiales</taxon>
        <taxon>Pseudonocardiaceae</taxon>
        <taxon>Amycolatopsis</taxon>
    </lineage>
</organism>